<evidence type="ECO:0000256" key="1">
    <source>
        <dbReference type="ARBA" id="ARBA00005437"/>
    </source>
</evidence>
<name>A0A9I9CVI9_CUCME</name>
<dbReference type="EnsemblPlants" id="MELO3C009119.2.1">
    <property type="protein sequence ID" value="MELO3C009119.2.1"/>
    <property type="gene ID" value="MELO3C009119.2"/>
</dbReference>
<accession>A0A9I9CVI9</accession>
<organism evidence="3">
    <name type="scientific">Cucumis melo</name>
    <name type="common">Muskmelon</name>
    <dbReference type="NCBI Taxonomy" id="3656"/>
    <lineage>
        <taxon>Eukaryota</taxon>
        <taxon>Viridiplantae</taxon>
        <taxon>Streptophyta</taxon>
        <taxon>Embryophyta</taxon>
        <taxon>Tracheophyta</taxon>
        <taxon>Spermatophyta</taxon>
        <taxon>Magnoliopsida</taxon>
        <taxon>eudicotyledons</taxon>
        <taxon>Gunneridae</taxon>
        <taxon>Pentapetalae</taxon>
        <taxon>rosids</taxon>
        <taxon>fabids</taxon>
        <taxon>Cucurbitales</taxon>
        <taxon>Cucurbitaceae</taxon>
        <taxon>Benincaseae</taxon>
        <taxon>Cucumis</taxon>
    </lineage>
</organism>
<dbReference type="InterPro" id="IPR025659">
    <property type="entry name" value="Tubby-like_C"/>
</dbReference>
<dbReference type="InterPro" id="IPR038595">
    <property type="entry name" value="LOR_sf"/>
</dbReference>
<dbReference type="PANTHER" id="PTHR31087:SF58">
    <property type="entry name" value="OS07G0230700 PROTEIN"/>
    <property type="match status" value="1"/>
</dbReference>
<dbReference type="Gene3D" id="2.40.160.200">
    <property type="entry name" value="LURP1-related"/>
    <property type="match status" value="1"/>
</dbReference>
<keyword evidence="2" id="KW-0812">Transmembrane</keyword>
<dbReference type="InterPro" id="IPR007612">
    <property type="entry name" value="LOR"/>
</dbReference>
<evidence type="ECO:0000313" key="3">
    <source>
        <dbReference type="EnsemblPlants" id="MELO3C009119.2.1"/>
    </source>
</evidence>
<feature type="transmembrane region" description="Helical" evidence="2">
    <location>
        <begin position="232"/>
        <end position="253"/>
    </location>
</feature>
<dbReference type="PANTHER" id="PTHR31087">
    <property type="match status" value="1"/>
</dbReference>
<comment type="similarity">
    <text evidence="1">Belongs to the LOR family.</text>
</comment>
<dbReference type="AlphaFoldDB" id="A0A9I9CVI9"/>
<proteinExistence type="inferred from homology"/>
<reference evidence="3" key="1">
    <citation type="submission" date="2023-03" db="UniProtKB">
        <authorList>
            <consortium name="EnsemblPlants"/>
        </authorList>
    </citation>
    <scope>IDENTIFICATION</scope>
</reference>
<keyword evidence="2" id="KW-1133">Transmembrane helix</keyword>
<evidence type="ECO:0008006" key="4">
    <source>
        <dbReference type="Google" id="ProtNLM"/>
    </source>
</evidence>
<keyword evidence="2" id="KW-0472">Membrane</keyword>
<dbReference type="SUPFAM" id="SSF54518">
    <property type="entry name" value="Tubby C-terminal domain-like"/>
    <property type="match status" value="1"/>
</dbReference>
<dbReference type="Pfam" id="PF04525">
    <property type="entry name" value="LOR"/>
    <property type="match status" value="1"/>
</dbReference>
<sequence>LAHRLYIAYTAQLSNYSSSILPTQNPNIPSFPHLNLIFFPSPIKFIQLMAYPPAFQLPAQTVSAPLPNPVAVLGPQFIAPYPVDLRITKKLMTLAEGSFAVTDINGTLMFKVKGSVFSLRDRRVLLDAAGNPIITFMQKLISAHRTWYAYRGESTDSEDLLFTVKKSSILQFKTQLDVILATNSSGSGCDFKIKGSLLERACTIYLGDGSFVIAQMHKEHTLQSIVLDKDTFGVLVYPNVDFAFIVALVVILFEINEDRSGDD</sequence>
<evidence type="ECO:0000256" key="2">
    <source>
        <dbReference type="SAM" id="Phobius"/>
    </source>
</evidence>
<protein>
    <recommendedName>
        <fullName evidence="4">Protein LURP-one-related 10-like</fullName>
    </recommendedName>
</protein>